<protein>
    <recommendedName>
        <fullName evidence="3">DUF4911 domain-containing protein</fullName>
    </recommendedName>
</protein>
<keyword evidence="2" id="KW-1185">Reference proteome</keyword>
<evidence type="ECO:0000313" key="2">
    <source>
        <dbReference type="Proteomes" id="UP000184076"/>
    </source>
</evidence>
<dbReference type="Pfam" id="PF16256">
    <property type="entry name" value="DUF4911"/>
    <property type="match status" value="1"/>
</dbReference>
<name>A0A1M5GQF1_9BACT</name>
<gene>
    <name evidence="1" type="ORF">SAMN02745206_03187</name>
</gene>
<sequence>MDPRRCSVYEVVLNPASIHLLTSIVEAYEGVGTVTTVDRRLALVHISTAPGCEDVVRAVVEAERLRLGIRSVRETNRFAP</sequence>
<dbReference type="InterPro" id="IPR032587">
    <property type="entry name" value="DUF4911"/>
</dbReference>
<dbReference type="STRING" id="1121391.SAMN02745206_03187"/>
<evidence type="ECO:0000313" key="1">
    <source>
        <dbReference type="EMBL" id="SHG05959.1"/>
    </source>
</evidence>
<dbReference type="Proteomes" id="UP000184076">
    <property type="component" value="Unassembled WGS sequence"/>
</dbReference>
<dbReference type="EMBL" id="FQVB01000039">
    <property type="protein sequence ID" value="SHG05959.1"/>
    <property type="molecule type" value="Genomic_DNA"/>
</dbReference>
<proteinExistence type="predicted"/>
<organism evidence="1 2">
    <name type="scientific">Desulfacinum infernum DSM 9756</name>
    <dbReference type="NCBI Taxonomy" id="1121391"/>
    <lineage>
        <taxon>Bacteria</taxon>
        <taxon>Pseudomonadati</taxon>
        <taxon>Thermodesulfobacteriota</taxon>
        <taxon>Syntrophobacteria</taxon>
        <taxon>Syntrophobacterales</taxon>
        <taxon>Syntrophobacteraceae</taxon>
        <taxon>Desulfacinum</taxon>
    </lineage>
</organism>
<dbReference type="RefSeq" id="WP_073041226.1">
    <property type="nucleotide sequence ID" value="NZ_FQVB01000039.1"/>
</dbReference>
<reference evidence="2" key="1">
    <citation type="submission" date="2016-11" db="EMBL/GenBank/DDBJ databases">
        <authorList>
            <person name="Varghese N."/>
            <person name="Submissions S."/>
        </authorList>
    </citation>
    <scope>NUCLEOTIDE SEQUENCE [LARGE SCALE GENOMIC DNA]</scope>
    <source>
        <strain evidence="2">DSM 9756</strain>
    </source>
</reference>
<dbReference type="AlphaFoldDB" id="A0A1M5GQF1"/>
<accession>A0A1M5GQF1</accession>
<evidence type="ECO:0008006" key="3">
    <source>
        <dbReference type="Google" id="ProtNLM"/>
    </source>
</evidence>